<protein>
    <submittedName>
        <fullName evidence="7">Aromatic acid exporter family protein</fullName>
    </submittedName>
</protein>
<comment type="caution">
    <text evidence="7">The sequence shown here is derived from an EMBL/GenBank/DDBJ whole genome shotgun (WGS) entry which is preliminary data.</text>
</comment>
<evidence type="ECO:0000256" key="1">
    <source>
        <dbReference type="ARBA" id="ARBA00004141"/>
    </source>
</evidence>
<proteinExistence type="predicted"/>
<feature type="transmembrane region" description="Helical" evidence="5">
    <location>
        <begin position="51"/>
        <end position="68"/>
    </location>
</feature>
<feature type="transmembrane region" description="Helical" evidence="5">
    <location>
        <begin position="28"/>
        <end position="45"/>
    </location>
</feature>
<comment type="subcellular location">
    <subcellularLocation>
        <location evidence="1">Membrane</location>
        <topology evidence="1">Multi-pass membrane protein</topology>
    </subcellularLocation>
</comment>
<dbReference type="Pfam" id="PF13515">
    <property type="entry name" value="FUSC_2"/>
    <property type="match status" value="1"/>
</dbReference>
<evidence type="ECO:0000256" key="3">
    <source>
        <dbReference type="ARBA" id="ARBA00022989"/>
    </source>
</evidence>
<dbReference type="RefSeq" id="WP_344771949.1">
    <property type="nucleotide sequence ID" value="NZ_BAABAH010000001.1"/>
</dbReference>
<evidence type="ECO:0000313" key="7">
    <source>
        <dbReference type="EMBL" id="GAA3803028.1"/>
    </source>
</evidence>
<keyword evidence="4 5" id="KW-0472">Membrane</keyword>
<organism evidence="7 8">
    <name type="scientific">Nocardioides panacisoli</name>
    <dbReference type="NCBI Taxonomy" id="627624"/>
    <lineage>
        <taxon>Bacteria</taxon>
        <taxon>Bacillati</taxon>
        <taxon>Actinomycetota</taxon>
        <taxon>Actinomycetes</taxon>
        <taxon>Propionibacteriales</taxon>
        <taxon>Nocardioidaceae</taxon>
        <taxon>Nocardioides</taxon>
    </lineage>
</organism>
<gene>
    <name evidence="7" type="ORF">GCM10022242_02480</name>
</gene>
<evidence type="ECO:0000256" key="4">
    <source>
        <dbReference type="ARBA" id="ARBA00023136"/>
    </source>
</evidence>
<dbReference type="Proteomes" id="UP001501821">
    <property type="component" value="Unassembled WGS sequence"/>
</dbReference>
<evidence type="ECO:0000256" key="2">
    <source>
        <dbReference type="ARBA" id="ARBA00022692"/>
    </source>
</evidence>
<reference evidence="8" key="1">
    <citation type="journal article" date="2019" name="Int. J. Syst. Evol. Microbiol.">
        <title>The Global Catalogue of Microorganisms (GCM) 10K type strain sequencing project: providing services to taxonomists for standard genome sequencing and annotation.</title>
        <authorList>
            <consortium name="The Broad Institute Genomics Platform"/>
            <consortium name="The Broad Institute Genome Sequencing Center for Infectious Disease"/>
            <person name="Wu L."/>
            <person name="Ma J."/>
        </authorList>
    </citation>
    <scope>NUCLEOTIDE SEQUENCE [LARGE SCALE GENOMIC DNA]</scope>
    <source>
        <strain evidence="8">JCM 16953</strain>
    </source>
</reference>
<name>A0ABP7HS60_9ACTN</name>
<keyword evidence="2 5" id="KW-0812">Transmembrane</keyword>
<evidence type="ECO:0000313" key="8">
    <source>
        <dbReference type="Proteomes" id="UP001501821"/>
    </source>
</evidence>
<feature type="transmembrane region" description="Helical" evidence="5">
    <location>
        <begin position="75"/>
        <end position="97"/>
    </location>
</feature>
<evidence type="ECO:0000256" key="5">
    <source>
        <dbReference type="SAM" id="Phobius"/>
    </source>
</evidence>
<dbReference type="InterPro" id="IPR049453">
    <property type="entry name" value="Memb_transporter_dom"/>
</dbReference>
<sequence length="364" mass="38893">MEAPLDRMWERSRLSVGGRLARWRGKSFAVAQCAIAAGVAWWIAADLLDHTRPFFAPVAAVVALGTSFGQRLRRVVEITIGVAIGVFVADLLVLWIGSGPWQLTLIVALAMSTALVLDAGVLFVNQAAVQSIVVATLIPGQGAAFTRWTDALIGGGVALVAAAVVPAAPLRRPREQAAGVARKIAELLRAASHVMVDGDPDVALDLLADARSTDRMIRELQAAASEGMSVVTSSPFRARHREPLRRMVELVDPLDRALRSTRVLVRQTAVSAYRHREVPSSYADLAADLAIAVDAVADELAANRMPVAAREKVLEVGQATGLVERTRELTGEAILAQLRSIVVDLLLVTGMEQLEATDALPPPR</sequence>
<keyword evidence="3 5" id="KW-1133">Transmembrane helix</keyword>
<accession>A0ABP7HS60</accession>
<keyword evidence="8" id="KW-1185">Reference proteome</keyword>
<dbReference type="EMBL" id="BAABAH010000001">
    <property type="protein sequence ID" value="GAA3803028.1"/>
    <property type="molecule type" value="Genomic_DNA"/>
</dbReference>
<feature type="transmembrane region" description="Helical" evidence="5">
    <location>
        <begin position="103"/>
        <end position="124"/>
    </location>
</feature>
<evidence type="ECO:0000259" key="6">
    <source>
        <dbReference type="Pfam" id="PF13515"/>
    </source>
</evidence>
<feature type="domain" description="Integral membrane bound transporter" evidence="6">
    <location>
        <begin position="41"/>
        <end position="160"/>
    </location>
</feature>